<evidence type="ECO:0008006" key="3">
    <source>
        <dbReference type="Google" id="ProtNLM"/>
    </source>
</evidence>
<dbReference type="KEGG" id="paca:ID47_08430"/>
<evidence type="ECO:0000313" key="1">
    <source>
        <dbReference type="EMBL" id="AIK96742.1"/>
    </source>
</evidence>
<dbReference type="Proteomes" id="UP000028926">
    <property type="component" value="Chromosome"/>
</dbReference>
<gene>
    <name evidence="1" type="ORF">ID47_08430</name>
</gene>
<dbReference type="OrthoDB" id="9803878at2"/>
<dbReference type="EMBL" id="CP008941">
    <property type="protein sequence ID" value="AIK96742.1"/>
    <property type="molecule type" value="Genomic_DNA"/>
</dbReference>
<keyword evidence="2" id="KW-1185">Reference proteome</keyword>
<organism evidence="1 2">
    <name type="scientific">Candidatus Odyssella acanthamoebae</name>
    <dbReference type="NCBI Taxonomy" id="91604"/>
    <lineage>
        <taxon>Bacteria</taxon>
        <taxon>Pseudomonadati</taxon>
        <taxon>Pseudomonadota</taxon>
        <taxon>Alphaproteobacteria</taxon>
        <taxon>Holosporales</taxon>
        <taxon>Candidatus Paracaedibacteraceae</taxon>
        <taxon>Candidatus Odyssella</taxon>
    </lineage>
</organism>
<sequence length="102" mass="11396">MSGIRRNHSADFKAHVALAAIREDATIAELSVPFGVHSTLIHRWKREALSRMSEIFSGKQAIQEANYINDIKELHAKIGQLTVEKDFLETVSKRLGLLGGKK</sequence>
<protein>
    <recommendedName>
        <fullName evidence="3">Transposase</fullName>
    </recommendedName>
</protein>
<dbReference type="InterPro" id="IPR009057">
    <property type="entry name" value="Homeodomain-like_sf"/>
</dbReference>
<dbReference type="STRING" id="91604.ID47_08430"/>
<proteinExistence type="predicted"/>
<accession>A0A077AU73</accession>
<reference evidence="1 2" key="1">
    <citation type="submission" date="2014-07" db="EMBL/GenBank/DDBJ databases">
        <title>Comparative genomic insights into amoeba endosymbionts belonging to the families of Holosporaceae and Candidatus Midichloriaceae within Rickettsiales.</title>
        <authorList>
            <person name="Wang Z."/>
            <person name="Wu M."/>
        </authorList>
    </citation>
    <scope>NUCLEOTIDE SEQUENCE [LARGE SCALE GENOMIC DNA]</scope>
    <source>
        <strain evidence="1">PRA3</strain>
    </source>
</reference>
<name>A0A077AU73_9PROT</name>
<dbReference type="HOGENOM" id="CLU_027402_36_1_5"/>
<dbReference type="SUPFAM" id="SSF46689">
    <property type="entry name" value="Homeodomain-like"/>
    <property type="match status" value="1"/>
</dbReference>
<dbReference type="AlphaFoldDB" id="A0A077AU73"/>
<dbReference type="eggNOG" id="COG2963">
    <property type="taxonomic scope" value="Bacteria"/>
</dbReference>
<evidence type="ECO:0000313" key="2">
    <source>
        <dbReference type="Proteomes" id="UP000028926"/>
    </source>
</evidence>
<dbReference type="RefSeq" id="WP_038465405.1">
    <property type="nucleotide sequence ID" value="NZ_CP008941.1"/>
</dbReference>